<evidence type="ECO:0000256" key="1">
    <source>
        <dbReference type="ARBA" id="ARBA00010062"/>
    </source>
</evidence>
<dbReference type="AlphaFoldDB" id="A0A5B8U923"/>
<evidence type="ECO:0000256" key="2">
    <source>
        <dbReference type="ARBA" id="ARBA00022729"/>
    </source>
</evidence>
<dbReference type="RefSeq" id="WP_146921641.1">
    <property type="nucleotide sequence ID" value="NZ_CP042430.1"/>
</dbReference>
<dbReference type="OrthoDB" id="3563031at2"/>
<dbReference type="InterPro" id="IPR028082">
    <property type="entry name" value="Peripla_BP_I"/>
</dbReference>
<evidence type="ECO:0000313" key="6">
    <source>
        <dbReference type="Proteomes" id="UP000321805"/>
    </source>
</evidence>
<gene>
    <name evidence="5" type="ORF">FSW04_17965</name>
</gene>
<name>A0A5B8U923_9ACTN</name>
<dbReference type="Pfam" id="PF13458">
    <property type="entry name" value="Peripla_BP_6"/>
    <property type="match status" value="1"/>
</dbReference>
<dbReference type="InterPro" id="IPR006311">
    <property type="entry name" value="TAT_signal"/>
</dbReference>
<dbReference type="SUPFAM" id="SSF53822">
    <property type="entry name" value="Periplasmic binding protein-like I"/>
    <property type="match status" value="1"/>
</dbReference>
<dbReference type="Gene3D" id="3.40.50.2300">
    <property type="match status" value="2"/>
</dbReference>
<keyword evidence="2" id="KW-0732">Signal</keyword>
<proteinExistence type="inferred from homology"/>
<evidence type="ECO:0000256" key="3">
    <source>
        <dbReference type="SAM" id="MobiDB-lite"/>
    </source>
</evidence>
<protein>
    <submittedName>
        <fullName evidence="5">Amino acid ABC transporter substrate-binding protein</fullName>
    </submittedName>
</protein>
<dbReference type="Proteomes" id="UP000321805">
    <property type="component" value="Chromosome"/>
</dbReference>
<keyword evidence="6" id="KW-1185">Reference proteome</keyword>
<reference evidence="5 6" key="1">
    <citation type="journal article" date="2018" name="J. Microbiol.">
        <title>Baekduia soli gen. nov., sp. nov., a novel bacterium isolated from the soil of Baekdu Mountain and proposal of a novel family name, Baekduiaceae fam. nov.</title>
        <authorList>
            <person name="An D.S."/>
            <person name="Siddiqi M.Z."/>
            <person name="Kim K.H."/>
            <person name="Yu H.S."/>
            <person name="Im W.T."/>
        </authorList>
    </citation>
    <scope>NUCLEOTIDE SEQUENCE [LARGE SCALE GENOMIC DNA]</scope>
    <source>
        <strain evidence="5 6">BR7-21</strain>
    </source>
</reference>
<dbReference type="EMBL" id="CP042430">
    <property type="protein sequence ID" value="QEC49278.1"/>
    <property type="molecule type" value="Genomic_DNA"/>
</dbReference>
<organism evidence="5 6">
    <name type="scientific">Baekduia soli</name>
    <dbReference type="NCBI Taxonomy" id="496014"/>
    <lineage>
        <taxon>Bacteria</taxon>
        <taxon>Bacillati</taxon>
        <taxon>Actinomycetota</taxon>
        <taxon>Thermoleophilia</taxon>
        <taxon>Solirubrobacterales</taxon>
        <taxon>Baekduiaceae</taxon>
        <taxon>Baekduia</taxon>
    </lineage>
</organism>
<accession>A0A5B8U923</accession>
<feature type="region of interest" description="Disordered" evidence="3">
    <location>
        <begin position="42"/>
        <end position="73"/>
    </location>
</feature>
<feature type="compositionally biased region" description="Low complexity" evidence="3">
    <location>
        <begin position="42"/>
        <end position="61"/>
    </location>
</feature>
<comment type="similarity">
    <text evidence="1">Belongs to the leucine-binding protein family.</text>
</comment>
<evidence type="ECO:0000313" key="5">
    <source>
        <dbReference type="EMBL" id="QEC49278.1"/>
    </source>
</evidence>
<dbReference type="KEGG" id="bsol:FSW04_17965"/>
<dbReference type="InterPro" id="IPR028081">
    <property type="entry name" value="Leu-bd"/>
</dbReference>
<feature type="domain" description="Leucine-binding protein" evidence="4">
    <location>
        <begin position="94"/>
        <end position="428"/>
    </location>
</feature>
<evidence type="ECO:0000259" key="4">
    <source>
        <dbReference type="Pfam" id="PF13458"/>
    </source>
</evidence>
<sequence>MGDSHKLDVSGVVGAQTRRRFVARTAAAGSMVAAGGVLAACGSSKKSSGSDVSSTVGSGSKPKPAAAGSATGQELQKILGKPTNLLAKGPGTFKIAGQFAISGAGSVYGLQQTAGFKYGAQHVAEWTNNKVQFDTKYYDNKSGVPQAEAAAGRQAGLSKVPVLISSYIFGFGAIVPFAKQYKMFTPDPGGGAGPIPGPFAPQPYCYGFRAGYPTDCLDGIFKYLSETFPSKKKYVLVQPVIAPPYNNAVSDYTKKLYSQYGVQKAGELLAPLGATDYSSTIQKVKQLNPDVVIWTTFGTDPAYQAKEMLRQGVKCINAGVDHTSVVTKLAGAAWKDWYFGFDYLDVNGPSPWTKFFVENWKKDHNGETPNYYNAGDYITAFAVATLMERILAAGGDINNGDDYVKALEADPSFPHVYGGTATEVGKIVIDPKTHSPSALTMQLFQDKGTGNVADITPLATYGIKAADFQKV</sequence>
<dbReference type="PROSITE" id="PS51318">
    <property type="entry name" value="TAT"/>
    <property type="match status" value="1"/>
</dbReference>